<accession>A0A8D2ZVS8</accession>
<keyword evidence="1" id="KW-0732">Signal</keyword>
<organism evidence="2 3">
    <name type="scientific">Scophthalmus maximus</name>
    <name type="common">Turbot</name>
    <name type="synonym">Psetta maxima</name>
    <dbReference type="NCBI Taxonomy" id="52904"/>
    <lineage>
        <taxon>Eukaryota</taxon>
        <taxon>Metazoa</taxon>
        <taxon>Chordata</taxon>
        <taxon>Craniata</taxon>
        <taxon>Vertebrata</taxon>
        <taxon>Euteleostomi</taxon>
        <taxon>Actinopterygii</taxon>
        <taxon>Neopterygii</taxon>
        <taxon>Teleostei</taxon>
        <taxon>Neoteleostei</taxon>
        <taxon>Acanthomorphata</taxon>
        <taxon>Carangaria</taxon>
        <taxon>Pleuronectiformes</taxon>
        <taxon>Pleuronectoidei</taxon>
        <taxon>Scophthalmidae</taxon>
        <taxon>Scophthalmus</taxon>
    </lineage>
</organism>
<name>A0A8D2ZVS8_SCOMX</name>
<evidence type="ECO:0000256" key="1">
    <source>
        <dbReference type="SAM" id="SignalP"/>
    </source>
</evidence>
<protein>
    <recommendedName>
        <fullName evidence="4">Interleukin-4</fullName>
    </recommendedName>
</protein>
<evidence type="ECO:0008006" key="4">
    <source>
        <dbReference type="Google" id="ProtNLM"/>
    </source>
</evidence>
<proteinExistence type="predicted"/>
<dbReference type="Proteomes" id="UP000694558">
    <property type="component" value="Chromosome 13"/>
</dbReference>
<reference evidence="2" key="2">
    <citation type="submission" date="2025-08" db="UniProtKB">
        <authorList>
            <consortium name="Ensembl"/>
        </authorList>
    </citation>
    <scope>IDENTIFICATION</scope>
</reference>
<reference evidence="2" key="1">
    <citation type="submission" date="2023-05" db="EMBL/GenBank/DDBJ databases">
        <title>High-quality long-read genome of Scophthalmus maximus.</title>
        <authorList>
            <person name="Lien S."/>
            <person name="Martinez P."/>
        </authorList>
    </citation>
    <scope>NUCLEOTIDE SEQUENCE [LARGE SCALE GENOMIC DNA]</scope>
</reference>
<feature type="signal peptide" evidence="1">
    <location>
        <begin position="1"/>
        <end position="20"/>
    </location>
</feature>
<evidence type="ECO:0000313" key="2">
    <source>
        <dbReference type="Ensembl" id="ENSSMAP00000008407.2"/>
    </source>
</evidence>
<sequence length="129" mass="15043">MKNFRIQSFSLMMMIMMVNAARLPLHDNTTKKGLPANNITKEDLLAQIHEETSCWIMLLTVPFSTQKEFFCLAEKSLHGIQNITKLTRHLHQYNKKTETVICHLEKNQRTSLKILLNDIEKCSRINKSK</sequence>
<dbReference type="GeneTree" id="ENSGT01000000221770"/>
<dbReference type="Ensembl" id="ENSSMAT00000008511.2">
    <property type="protein sequence ID" value="ENSSMAP00000008407.2"/>
    <property type="gene ID" value="ENSSMAG00000005183.2"/>
</dbReference>
<dbReference type="AlphaFoldDB" id="A0A8D2ZVS8"/>
<feature type="chain" id="PRO_5034877817" description="Interleukin-4" evidence="1">
    <location>
        <begin position="21"/>
        <end position="129"/>
    </location>
</feature>
<evidence type="ECO:0000313" key="3">
    <source>
        <dbReference type="Proteomes" id="UP000694558"/>
    </source>
</evidence>